<gene>
    <name evidence="2" type="ORF">BWY41_01217</name>
</gene>
<protein>
    <submittedName>
        <fullName evidence="2">Pyruvate kinase, alpha/beta domain</fullName>
    </submittedName>
</protein>
<dbReference type="GO" id="GO:0016301">
    <property type="term" value="F:kinase activity"/>
    <property type="evidence" value="ECO:0007669"/>
    <property type="project" value="UniProtKB-KW"/>
</dbReference>
<dbReference type="AlphaFoldDB" id="A0A1V5SV75"/>
<organism evidence="2">
    <name type="scientific">Candidatus Atribacter allofermentans</name>
    <dbReference type="NCBI Taxonomy" id="1852833"/>
    <lineage>
        <taxon>Bacteria</taxon>
        <taxon>Pseudomonadati</taxon>
        <taxon>Atribacterota</taxon>
        <taxon>Atribacteria</taxon>
        <taxon>Atribacterales</taxon>
        <taxon>Atribacteraceae</taxon>
        <taxon>Atribacter</taxon>
    </lineage>
</organism>
<dbReference type="PIRSF" id="PIRSF016138">
    <property type="entry name" value="UCP016138"/>
    <property type="match status" value="1"/>
</dbReference>
<keyword evidence="2" id="KW-0670">Pyruvate</keyword>
<feature type="domain" description="Pyruvate kinase C-terminal" evidence="1">
    <location>
        <begin position="31"/>
        <end position="181"/>
    </location>
</feature>
<name>A0A1V5SV75_9BACT</name>
<dbReference type="Proteomes" id="UP000485569">
    <property type="component" value="Unassembled WGS sequence"/>
</dbReference>
<comment type="caution">
    <text evidence="2">The sequence shown here is derived from an EMBL/GenBank/DDBJ whole genome shotgun (WGS) entry which is preliminary data.</text>
</comment>
<dbReference type="InterPro" id="IPR015795">
    <property type="entry name" value="Pyrv_Knase_C"/>
</dbReference>
<dbReference type="EMBL" id="MWBQ01000085">
    <property type="protein sequence ID" value="OQA57892.1"/>
    <property type="molecule type" value="Genomic_DNA"/>
</dbReference>
<proteinExistence type="predicted"/>
<reference evidence="2" key="1">
    <citation type="submission" date="2017-02" db="EMBL/GenBank/DDBJ databases">
        <title>Delving into the versatile metabolic prowess of the omnipresent phylum Bacteroidetes.</title>
        <authorList>
            <person name="Nobu M.K."/>
            <person name="Mei R."/>
            <person name="Narihiro T."/>
            <person name="Kuroda K."/>
            <person name="Liu W.-T."/>
        </authorList>
    </citation>
    <scope>NUCLEOTIDE SEQUENCE</scope>
    <source>
        <strain evidence="2">ADurb.Bin276</strain>
    </source>
</reference>
<dbReference type="SUPFAM" id="SSF52935">
    <property type="entry name" value="PK C-terminal domain-like"/>
    <property type="match status" value="1"/>
</dbReference>
<sequence length="203" mass="22488">MNFINKKEMMNRLHEKTIYYFSQPGKENTQKTLELAVERALLLQLEAILVATKSGETPLRLAEVAQAFRFAGRIIAVTYHQGFFDNETLSISKENQKLLAEKNIPIVMSSHALSGVSRSFREKFGGISIPEIIAESFRRISQGFKVAVEISIMAADAGMISSKQDVVAVGGQSRGADTALVLRPAHQNSFLDLKIKEVICFPS</sequence>
<evidence type="ECO:0000259" key="1">
    <source>
        <dbReference type="Pfam" id="PF02887"/>
    </source>
</evidence>
<dbReference type="InterPro" id="IPR015074">
    <property type="entry name" value="DUF1867"/>
</dbReference>
<keyword evidence="2" id="KW-0418">Kinase</keyword>
<evidence type="ECO:0000313" key="2">
    <source>
        <dbReference type="EMBL" id="OQA57892.1"/>
    </source>
</evidence>
<dbReference type="InterPro" id="IPR036918">
    <property type="entry name" value="Pyrv_Knase_C_sf"/>
</dbReference>
<accession>A0A1V5SV75</accession>
<dbReference type="Gene3D" id="3.40.1380.20">
    <property type="entry name" value="Pyruvate kinase, C-terminal domain"/>
    <property type="match status" value="1"/>
</dbReference>
<keyword evidence="2" id="KW-0808">Transferase</keyword>
<dbReference type="Pfam" id="PF02887">
    <property type="entry name" value="PK_C"/>
    <property type="match status" value="1"/>
</dbReference>